<dbReference type="GO" id="GO:0003677">
    <property type="term" value="F:DNA binding"/>
    <property type="evidence" value="ECO:0007669"/>
    <property type="project" value="UniProtKB-KW"/>
</dbReference>
<dbReference type="OrthoDB" id="7688673at2"/>
<dbReference type="PRINTS" id="PR00037">
    <property type="entry name" value="HTHLACR"/>
</dbReference>
<dbReference type="Proteomes" id="UP000320461">
    <property type="component" value="Unassembled WGS sequence"/>
</dbReference>
<dbReference type="PROSITE" id="PS00894">
    <property type="entry name" value="HTH_DEOR_1"/>
    <property type="match status" value="1"/>
</dbReference>
<organism evidence="6 7">
    <name type="scientific">Cellulomonas gelida</name>
    <dbReference type="NCBI Taxonomy" id="1712"/>
    <lineage>
        <taxon>Bacteria</taxon>
        <taxon>Bacillati</taxon>
        <taxon>Actinomycetota</taxon>
        <taxon>Actinomycetes</taxon>
        <taxon>Micrococcales</taxon>
        <taxon>Cellulomonadaceae</taxon>
        <taxon>Cellulomonas</taxon>
    </lineage>
</organism>
<evidence type="ECO:0000256" key="1">
    <source>
        <dbReference type="ARBA" id="ARBA00023015"/>
    </source>
</evidence>
<protein>
    <submittedName>
        <fullName evidence="6">DeoR family transcriptional regulator</fullName>
    </submittedName>
</protein>
<dbReference type="InterPro" id="IPR050313">
    <property type="entry name" value="Carb_Metab_HTH_regulators"/>
</dbReference>
<evidence type="ECO:0000313" key="7">
    <source>
        <dbReference type="Proteomes" id="UP000320461"/>
    </source>
</evidence>
<dbReference type="GO" id="GO:0003700">
    <property type="term" value="F:DNA-binding transcription factor activity"/>
    <property type="evidence" value="ECO:0007669"/>
    <property type="project" value="InterPro"/>
</dbReference>
<dbReference type="InterPro" id="IPR014036">
    <property type="entry name" value="DeoR-like_C"/>
</dbReference>
<feature type="compositionally biased region" description="Low complexity" evidence="4">
    <location>
        <begin position="257"/>
        <end position="283"/>
    </location>
</feature>
<evidence type="ECO:0000256" key="4">
    <source>
        <dbReference type="SAM" id="MobiDB-lite"/>
    </source>
</evidence>
<dbReference type="PANTHER" id="PTHR30363:SF44">
    <property type="entry name" value="AGA OPERON TRANSCRIPTIONAL REPRESSOR-RELATED"/>
    <property type="match status" value="1"/>
</dbReference>
<keyword evidence="3" id="KW-0804">Transcription</keyword>
<dbReference type="SMART" id="SM01134">
    <property type="entry name" value="DeoRC"/>
    <property type="match status" value="1"/>
</dbReference>
<reference evidence="6 7" key="1">
    <citation type="submission" date="2019-06" db="EMBL/GenBank/DDBJ databases">
        <title>Whole genome shotgun sequence of Cellulomonas gelida NBRC 3748.</title>
        <authorList>
            <person name="Hosoyama A."/>
            <person name="Uohara A."/>
            <person name="Ohji S."/>
            <person name="Ichikawa N."/>
        </authorList>
    </citation>
    <scope>NUCLEOTIDE SEQUENCE [LARGE SCALE GENOMIC DNA]</scope>
    <source>
        <strain evidence="6 7">NBRC 3748</strain>
    </source>
</reference>
<feature type="region of interest" description="Disordered" evidence="4">
    <location>
        <begin position="256"/>
        <end position="298"/>
    </location>
</feature>
<keyword evidence="2" id="KW-0238">DNA-binding</keyword>
<dbReference type="SUPFAM" id="SSF46785">
    <property type="entry name" value="Winged helix' DNA-binding domain"/>
    <property type="match status" value="1"/>
</dbReference>
<name>A0A4Y3KJM8_9CELL</name>
<evidence type="ECO:0000259" key="5">
    <source>
        <dbReference type="PROSITE" id="PS51000"/>
    </source>
</evidence>
<evidence type="ECO:0000256" key="3">
    <source>
        <dbReference type="ARBA" id="ARBA00023163"/>
    </source>
</evidence>
<dbReference type="InterPro" id="IPR018356">
    <property type="entry name" value="Tscrpt_reg_HTH_DeoR_CS"/>
</dbReference>
<keyword evidence="7" id="KW-1185">Reference proteome</keyword>
<evidence type="ECO:0000256" key="2">
    <source>
        <dbReference type="ARBA" id="ARBA00023125"/>
    </source>
</evidence>
<dbReference type="Pfam" id="PF00455">
    <property type="entry name" value="DeoRC"/>
    <property type="match status" value="1"/>
</dbReference>
<dbReference type="InterPro" id="IPR036388">
    <property type="entry name" value="WH-like_DNA-bd_sf"/>
</dbReference>
<dbReference type="PROSITE" id="PS51000">
    <property type="entry name" value="HTH_DEOR_2"/>
    <property type="match status" value="1"/>
</dbReference>
<dbReference type="InterPro" id="IPR037171">
    <property type="entry name" value="NagB/RpiA_transferase-like"/>
</dbReference>
<accession>A0A4Y3KJM8</accession>
<comment type="caution">
    <text evidence="6">The sequence shown here is derived from an EMBL/GenBank/DDBJ whole genome shotgun (WGS) entry which is preliminary data.</text>
</comment>
<keyword evidence="1" id="KW-0805">Transcription regulation</keyword>
<dbReference type="SMART" id="SM00420">
    <property type="entry name" value="HTH_DEOR"/>
    <property type="match status" value="1"/>
</dbReference>
<dbReference type="InterPro" id="IPR036390">
    <property type="entry name" value="WH_DNA-bd_sf"/>
</dbReference>
<dbReference type="RefSeq" id="WP_141369798.1">
    <property type="nucleotide sequence ID" value="NZ_BJLQ01000010.1"/>
</dbReference>
<proteinExistence type="predicted"/>
<dbReference type="InterPro" id="IPR001034">
    <property type="entry name" value="DeoR_HTH"/>
</dbReference>
<evidence type="ECO:0000313" key="6">
    <source>
        <dbReference type="EMBL" id="GEA84103.1"/>
    </source>
</evidence>
<dbReference type="SUPFAM" id="SSF100950">
    <property type="entry name" value="NagB/RpiA/CoA transferase-like"/>
    <property type="match status" value="1"/>
</dbReference>
<dbReference type="Gene3D" id="3.40.50.1360">
    <property type="match status" value="1"/>
</dbReference>
<gene>
    <name evidence="6" type="primary">glpR</name>
    <name evidence="6" type="ORF">CGE01nite_13540</name>
</gene>
<dbReference type="Pfam" id="PF08220">
    <property type="entry name" value="HTH_DeoR"/>
    <property type="match status" value="1"/>
</dbReference>
<dbReference type="Gene3D" id="1.10.10.10">
    <property type="entry name" value="Winged helix-like DNA-binding domain superfamily/Winged helix DNA-binding domain"/>
    <property type="match status" value="1"/>
</dbReference>
<dbReference type="AlphaFoldDB" id="A0A4Y3KJM8"/>
<dbReference type="PANTHER" id="PTHR30363">
    <property type="entry name" value="HTH-TYPE TRANSCRIPTIONAL REGULATOR SRLR-RELATED"/>
    <property type="match status" value="1"/>
</dbReference>
<dbReference type="EMBL" id="BJLQ01000010">
    <property type="protein sequence ID" value="GEA84103.1"/>
    <property type="molecule type" value="Genomic_DNA"/>
</dbReference>
<feature type="domain" description="HTH deoR-type" evidence="5">
    <location>
        <begin position="3"/>
        <end position="58"/>
    </location>
</feature>
<sequence>MLATQRQELILAAVREHGAARVSDLVVELGVSDMTIRRDIAELARAGLVRRVHGGAVAPEGTRASDEPGFDVKVEHSGPQKAAIAHAAHADLEPGQTVALSAGSTTYRLAELIAQDAGLRPFTVVTNGLRIADALHRAVAPHGLEVVLTGGVRTPSDALVGRVADASLGLLRVDRAFLGVHGLDESGLTTPNLAEAATDRALMGCAAATTVLADHTKWGVVGLAKIADLDEVDLVVMDDEAPAAARRLLTDRLQTVAAASSPDDTAPDATTPDDTAPDDTAAPGNTADLRPATQEHPA</sequence>